<accession>A0AAD5D1L8</accession>
<feature type="domain" description="TIP49 P-loop" evidence="2">
    <location>
        <begin position="154"/>
        <end position="209"/>
    </location>
</feature>
<comment type="catalytic activity">
    <reaction evidence="1">
        <text>ATP + H2O = ADP + phosphate + H(+)</text>
        <dbReference type="Rhea" id="RHEA:13065"/>
        <dbReference type="ChEBI" id="CHEBI:15377"/>
        <dbReference type="ChEBI" id="CHEBI:15378"/>
        <dbReference type="ChEBI" id="CHEBI:30616"/>
        <dbReference type="ChEBI" id="CHEBI:43474"/>
        <dbReference type="ChEBI" id="CHEBI:456216"/>
        <dbReference type="EC" id="3.6.4.12"/>
    </reaction>
</comment>
<dbReference type="GO" id="GO:0005524">
    <property type="term" value="F:ATP binding"/>
    <property type="evidence" value="ECO:0007669"/>
    <property type="project" value="UniProtKB-KW"/>
</dbReference>
<dbReference type="EC" id="3.6.4.12" evidence="1"/>
<keyword evidence="4" id="KW-1185">Reference proteome</keyword>
<name>A0AAD5D1L8_AMBAR</name>
<dbReference type="Gene3D" id="3.40.50.300">
    <property type="entry name" value="P-loop containing nucleotide triphosphate hydrolases"/>
    <property type="match status" value="1"/>
</dbReference>
<keyword evidence="1" id="KW-0347">Helicase</keyword>
<gene>
    <name evidence="3" type="ORF">M8C21_020504</name>
</gene>
<protein>
    <recommendedName>
        <fullName evidence="1">RuvB-like helicase</fullName>
        <ecNumber evidence="1">3.6.4.12</ecNumber>
    </recommendedName>
</protein>
<dbReference type="Proteomes" id="UP001206925">
    <property type="component" value="Unassembled WGS sequence"/>
</dbReference>
<evidence type="ECO:0000256" key="1">
    <source>
        <dbReference type="RuleBase" id="RU363048"/>
    </source>
</evidence>
<proteinExistence type="inferred from homology"/>
<evidence type="ECO:0000259" key="2">
    <source>
        <dbReference type="Pfam" id="PF06068"/>
    </source>
</evidence>
<reference evidence="3" key="1">
    <citation type="submission" date="2022-06" db="EMBL/GenBank/DDBJ databases">
        <title>Uncovering the hologenomic basis of an extraordinary plant invasion.</title>
        <authorList>
            <person name="Bieker V.C."/>
            <person name="Martin M.D."/>
            <person name="Gilbert T."/>
            <person name="Hodgins K."/>
            <person name="Battlay P."/>
            <person name="Petersen B."/>
            <person name="Wilson J."/>
        </authorList>
    </citation>
    <scope>NUCLEOTIDE SEQUENCE</scope>
    <source>
        <strain evidence="3">AA19_3_7</strain>
        <tissue evidence="3">Leaf</tissue>
    </source>
</reference>
<sequence>MSEKNYFLSEQAFEPVFVILHQPFQSYPTTIRYIKSYVQHSLRRSCANQPNPTMGTIYLCSTIRTHIALDSIGSTSVESAGTVLTCLKDLAFSGRVPKFTHLNGLDHRVPLKMEFKGLAPGEYNYIMVMATFCNKGLVDKTEHCFHKWKSEHKLGFLALFTGDTGEIRAEVEEQIDTKVAEWREEGKAVIIPGVLFIDEVHMLDIECFSL</sequence>
<dbReference type="GO" id="GO:0016787">
    <property type="term" value="F:hydrolase activity"/>
    <property type="evidence" value="ECO:0007669"/>
    <property type="project" value="UniProtKB-KW"/>
</dbReference>
<keyword evidence="1" id="KW-0804">Transcription</keyword>
<keyword evidence="1" id="KW-0378">Hydrolase</keyword>
<organism evidence="3 4">
    <name type="scientific">Ambrosia artemisiifolia</name>
    <name type="common">Common ragweed</name>
    <dbReference type="NCBI Taxonomy" id="4212"/>
    <lineage>
        <taxon>Eukaryota</taxon>
        <taxon>Viridiplantae</taxon>
        <taxon>Streptophyta</taxon>
        <taxon>Embryophyta</taxon>
        <taxon>Tracheophyta</taxon>
        <taxon>Spermatophyta</taxon>
        <taxon>Magnoliopsida</taxon>
        <taxon>eudicotyledons</taxon>
        <taxon>Gunneridae</taxon>
        <taxon>Pentapetalae</taxon>
        <taxon>asterids</taxon>
        <taxon>campanulids</taxon>
        <taxon>Asterales</taxon>
        <taxon>Asteraceae</taxon>
        <taxon>Asteroideae</taxon>
        <taxon>Heliantheae alliance</taxon>
        <taxon>Heliantheae</taxon>
        <taxon>Ambrosia</taxon>
    </lineage>
</organism>
<dbReference type="InterPro" id="IPR010339">
    <property type="entry name" value="TIP49_P-loop"/>
</dbReference>
<dbReference type="InterPro" id="IPR027238">
    <property type="entry name" value="RuvB-like"/>
</dbReference>
<keyword evidence="1" id="KW-0547">Nucleotide-binding</keyword>
<evidence type="ECO:0000313" key="4">
    <source>
        <dbReference type="Proteomes" id="UP001206925"/>
    </source>
</evidence>
<keyword evidence="1" id="KW-0067">ATP-binding</keyword>
<evidence type="ECO:0000313" key="3">
    <source>
        <dbReference type="EMBL" id="KAI7751099.1"/>
    </source>
</evidence>
<keyword evidence="1" id="KW-0539">Nucleus</keyword>
<dbReference type="GO" id="GO:0003678">
    <property type="term" value="F:DNA helicase activity"/>
    <property type="evidence" value="ECO:0007669"/>
    <property type="project" value="UniProtKB-EC"/>
</dbReference>
<dbReference type="AlphaFoldDB" id="A0AAD5D1L8"/>
<dbReference type="Pfam" id="PF06068">
    <property type="entry name" value="TIP49"/>
    <property type="match status" value="1"/>
</dbReference>
<dbReference type="PANTHER" id="PTHR11093">
    <property type="entry name" value="RUVB-RELATED REPTIN AND PONTIN"/>
    <property type="match status" value="1"/>
</dbReference>
<comment type="similarity">
    <text evidence="1">Belongs to the RuvB family.</text>
</comment>
<keyword evidence="1" id="KW-0805">Transcription regulation</keyword>
<dbReference type="InterPro" id="IPR027417">
    <property type="entry name" value="P-loop_NTPase"/>
</dbReference>
<dbReference type="EMBL" id="JAMZMK010005982">
    <property type="protein sequence ID" value="KAI7751099.1"/>
    <property type="molecule type" value="Genomic_DNA"/>
</dbReference>
<comment type="caution">
    <text evidence="3">The sequence shown here is derived from an EMBL/GenBank/DDBJ whole genome shotgun (WGS) entry which is preliminary data.</text>
</comment>